<name>A0A1B9GFX4_9TREE</name>
<reference evidence="2" key="3">
    <citation type="submission" date="2014-01" db="EMBL/GenBank/DDBJ databases">
        <title>Evolution of pathogenesis and genome organization in the Tremellales.</title>
        <authorList>
            <person name="Cuomo C."/>
            <person name="Litvintseva A."/>
            <person name="Heitman J."/>
            <person name="Chen Y."/>
            <person name="Sun S."/>
            <person name="Springer D."/>
            <person name="Dromer F."/>
            <person name="Young S."/>
            <person name="Zeng Q."/>
            <person name="Chapman S."/>
            <person name="Gujja S."/>
            <person name="Saif S."/>
            <person name="Birren B."/>
        </authorList>
    </citation>
    <scope>NUCLEOTIDE SEQUENCE</scope>
    <source>
        <strain evidence="2">CBS 10118</strain>
    </source>
</reference>
<reference evidence="3" key="4">
    <citation type="submission" date="2024-02" db="EMBL/GenBank/DDBJ databases">
        <title>Comparative genomics of Cryptococcus and Kwoniella reveals pathogenesis evolution and contrasting modes of karyotype evolution via chromosome fusion or intercentromeric recombination.</title>
        <authorList>
            <person name="Coelho M.A."/>
            <person name="David-Palma M."/>
            <person name="Shea T."/>
            <person name="Bowers K."/>
            <person name="McGinley-Smith S."/>
            <person name="Mohammad A.W."/>
            <person name="Gnirke A."/>
            <person name="Yurkov A.M."/>
            <person name="Nowrousian M."/>
            <person name="Sun S."/>
            <person name="Cuomo C.A."/>
            <person name="Heitman J."/>
        </authorList>
    </citation>
    <scope>NUCLEOTIDE SEQUENCE</scope>
    <source>
        <strain evidence="3">CBS 10118</strain>
    </source>
</reference>
<proteinExistence type="predicted"/>
<dbReference type="InterPro" id="IPR009097">
    <property type="entry name" value="Cyclic_Pdiesterase"/>
</dbReference>
<dbReference type="Proteomes" id="UP000092730">
    <property type="component" value="Chromosome 1"/>
</dbReference>
<dbReference type="KEGG" id="kbi:30205773"/>
<evidence type="ECO:0000313" key="3">
    <source>
        <dbReference type="EMBL" id="WVW80694.1"/>
    </source>
</evidence>
<dbReference type="STRING" id="1296100.A0A1B9GFX4"/>
<evidence type="ECO:0000313" key="4">
    <source>
        <dbReference type="Proteomes" id="UP000092730"/>
    </source>
</evidence>
<dbReference type="GeneID" id="30205773"/>
<dbReference type="SUPFAM" id="SSF55144">
    <property type="entry name" value="LigT-like"/>
    <property type="match status" value="1"/>
</dbReference>
<dbReference type="RefSeq" id="XP_019050931.1">
    <property type="nucleotide sequence ID" value="XM_019188053.1"/>
</dbReference>
<dbReference type="GO" id="GO:0006355">
    <property type="term" value="P:regulation of DNA-templated transcription"/>
    <property type="evidence" value="ECO:0007669"/>
    <property type="project" value="TreeGrafter"/>
</dbReference>
<keyword evidence="4" id="KW-1185">Reference proteome</keyword>
<organism evidence="2">
    <name type="scientific">Kwoniella bestiolae CBS 10118</name>
    <dbReference type="NCBI Taxonomy" id="1296100"/>
    <lineage>
        <taxon>Eukaryota</taxon>
        <taxon>Fungi</taxon>
        <taxon>Dikarya</taxon>
        <taxon>Basidiomycota</taxon>
        <taxon>Agaricomycotina</taxon>
        <taxon>Tremellomycetes</taxon>
        <taxon>Tremellales</taxon>
        <taxon>Cryptococcaceae</taxon>
        <taxon>Kwoniella</taxon>
    </lineage>
</organism>
<dbReference type="VEuPathDB" id="FungiDB:I302_01374"/>
<evidence type="ECO:0000259" key="1">
    <source>
        <dbReference type="Pfam" id="PF10469"/>
    </source>
</evidence>
<reference evidence="2" key="1">
    <citation type="submission" date="2013-07" db="EMBL/GenBank/DDBJ databases">
        <title>The Genome Sequence of Cryptococcus bestiolae CBS10118.</title>
        <authorList>
            <consortium name="The Broad Institute Genome Sequencing Platform"/>
            <person name="Cuomo C."/>
            <person name="Litvintseva A."/>
            <person name="Chen Y."/>
            <person name="Heitman J."/>
            <person name="Sun S."/>
            <person name="Springer D."/>
            <person name="Dromer F."/>
            <person name="Young S.K."/>
            <person name="Zeng Q."/>
            <person name="Gargeya S."/>
            <person name="Fitzgerald M."/>
            <person name="Abouelleil A."/>
            <person name="Alvarado L."/>
            <person name="Berlin A.M."/>
            <person name="Chapman S.B."/>
            <person name="Dewar J."/>
            <person name="Goldberg J."/>
            <person name="Griggs A."/>
            <person name="Gujja S."/>
            <person name="Hansen M."/>
            <person name="Howarth C."/>
            <person name="Imamovic A."/>
            <person name="Larimer J."/>
            <person name="McCowan C."/>
            <person name="Murphy C."/>
            <person name="Pearson M."/>
            <person name="Priest M."/>
            <person name="Roberts A."/>
            <person name="Saif S."/>
            <person name="Shea T."/>
            <person name="Sykes S."/>
            <person name="Wortman J."/>
            <person name="Nusbaum C."/>
            <person name="Birren B."/>
        </authorList>
    </citation>
    <scope>NUCLEOTIDE SEQUENCE [LARGE SCALE GENOMIC DNA]</scope>
    <source>
        <strain evidence="2">CBS 10118</strain>
    </source>
</reference>
<dbReference type="GO" id="GO:0005634">
    <property type="term" value="C:nucleus"/>
    <property type="evidence" value="ECO:0007669"/>
    <property type="project" value="TreeGrafter"/>
</dbReference>
<dbReference type="GO" id="GO:0006307">
    <property type="term" value="P:DNA alkylation repair"/>
    <property type="evidence" value="ECO:0007669"/>
    <property type="project" value="InterPro"/>
</dbReference>
<dbReference type="OrthoDB" id="277832at2759"/>
<dbReference type="InterPro" id="IPR009210">
    <property type="entry name" value="ASCC1"/>
</dbReference>
<dbReference type="EMBL" id="CP144541">
    <property type="protein sequence ID" value="WVW80694.1"/>
    <property type="molecule type" value="Genomic_DNA"/>
</dbReference>
<dbReference type="PANTHER" id="PTHR13360:SF1">
    <property type="entry name" value="ACTIVATING SIGNAL COINTEGRATOR 1 COMPLEX SUBUNIT 1"/>
    <property type="match status" value="1"/>
</dbReference>
<sequence>MSKSRPTHFLCIPLINSLSRTQLDVSLGRLRDAAATLGIPSKAFRPTGTIHLTLGTMDLREKYRFDRAIEVLSGPEITQALKCVEGTRLTCGLRSLSTMRSPSKTSVVYIHPDDPTHRLIHLCQRFNEIFTSAGLIIPENRPLRLHATVINTRYVSRGQYPPQIDARRLIKQFRDETWAENVALERLAICKMGAETVLDPMGNVIDEQYHEVAYVNLA</sequence>
<protein>
    <recommendedName>
        <fullName evidence="1">A-kinase anchor protein 7-like phosphoesterase domain-containing protein</fullName>
    </recommendedName>
</protein>
<reference evidence="3" key="2">
    <citation type="submission" date="2013-07" db="EMBL/GenBank/DDBJ databases">
        <authorList>
            <consortium name="The Broad Institute Genome Sequencing Platform"/>
            <person name="Cuomo C."/>
            <person name="Litvintseva A."/>
            <person name="Chen Y."/>
            <person name="Heitman J."/>
            <person name="Sun S."/>
            <person name="Springer D."/>
            <person name="Dromer F."/>
            <person name="Young S.K."/>
            <person name="Zeng Q."/>
            <person name="Gargeya S."/>
            <person name="Fitzgerald M."/>
            <person name="Abouelleil A."/>
            <person name="Alvarado L."/>
            <person name="Berlin A.M."/>
            <person name="Chapman S.B."/>
            <person name="Dewar J."/>
            <person name="Goldberg J."/>
            <person name="Griggs A."/>
            <person name="Gujja S."/>
            <person name="Hansen M."/>
            <person name="Howarth C."/>
            <person name="Imamovic A."/>
            <person name="Larimer J."/>
            <person name="McCowan C."/>
            <person name="Murphy C."/>
            <person name="Pearson M."/>
            <person name="Priest M."/>
            <person name="Roberts A."/>
            <person name="Saif S."/>
            <person name="Shea T."/>
            <person name="Sykes S."/>
            <person name="Wortman J."/>
            <person name="Nusbaum C."/>
            <person name="Birren B."/>
        </authorList>
    </citation>
    <scope>NUCLEOTIDE SEQUENCE</scope>
    <source>
        <strain evidence="3">CBS 10118</strain>
    </source>
</reference>
<evidence type="ECO:0000313" key="2">
    <source>
        <dbReference type="EMBL" id="OCF29861.1"/>
    </source>
</evidence>
<dbReference type="InterPro" id="IPR019510">
    <property type="entry name" value="AKAP7-like_phosphoesterase"/>
</dbReference>
<dbReference type="Gene3D" id="3.90.1140.10">
    <property type="entry name" value="Cyclic phosphodiesterase"/>
    <property type="match status" value="1"/>
</dbReference>
<feature type="domain" description="A-kinase anchor protein 7-like phosphoesterase" evidence="1">
    <location>
        <begin position="6"/>
        <end position="195"/>
    </location>
</feature>
<gene>
    <name evidence="2" type="ORF">I302_01374</name>
    <name evidence="3" type="ORF">I302_102680</name>
</gene>
<dbReference type="Pfam" id="PF10469">
    <property type="entry name" value="AKAP7_NLS"/>
    <property type="match status" value="1"/>
</dbReference>
<dbReference type="PANTHER" id="PTHR13360">
    <property type="entry name" value="ACTIVATING SIGNAL COINTEGRATOR 1 COMPLEX SUBUNIT 1"/>
    <property type="match status" value="1"/>
</dbReference>
<accession>A0A1B9GFX4</accession>
<dbReference type="EMBL" id="KI894018">
    <property type="protein sequence ID" value="OCF29861.1"/>
    <property type="molecule type" value="Genomic_DNA"/>
</dbReference>
<dbReference type="AlphaFoldDB" id="A0A1B9GFX4"/>